<feature type="region of interest" description="Disordered" evidence="1">
    <location>
        <begin position="176"/>
        <end position="235"/>
    </location>
</feature>
<gene>
    <name evidence="4" type="primary">LOC113703310</name>
</gene>
<organism evidence="3 4">
    <name type="scientific">Coffea arabica</name>
    <name type="common">Arabian coffee</name>
    <dbReference type="NCBI Taxonomy" id="13443"/>
    <lineage>
        <taxon>Eukaryota</taxon>
        <taxon>Viridiplantae</taxon>
        <taxon>Streptophyta</taxon>
        <taxon>Embryophyta</taxon>
        <taxon>Tracheophyta</taxon>
        <taxon>Spermatophyta</taxon>
        <taxon>Magnoliopsida</taxon>
        <taxon>eudicotyledons</taxon>
        <taxon>Gunneridae</taxon>
        <taxon>Pentapetalae</taxon>
        <taxon>asterids</taxon>
        <taxon>lamiids</taxon>
        <taxon>Gentianales</taxon>
        <taxon>Rubiaceae</taxon>
        <taxon>Ixoroideae</taxon>
        <taxon>Gardenieae complex</taxon>
        <taxon>Bertiereae - Coffeeae clade</taxon>
        <taxon>Coffeeae</taxon>
        <taxon>Coffea</taxon>
    </lineage>
</organism>
<evidence type="ECO:0000256" key="1">
    <source>
        <dbReference type="SAM" id="MobiDB-lite"/>
    </source>
</evidence>
<sequence length="235" mass="27089">MKYNPTISLRTDQKATLICNVSPSQKTTWVRARFYFEHIFQKYWYMSCKNCYRATAADYQVEFTCNSCKEKQPALSRCRFDVDLVDSSGTIPASIFGELAEKLLTFSSLEAMQHFNENVELPLDLVHEELKAKIFLIHIKPVQAQLADARQRYTVIYYYEAHDDASSIEVTKEPKNHLPLLNDQPPTLQLIDPEENTSPPKIRKRLSEKFDEIENLNDDNSPDEASSSAKKSKLN</sequence>
<name>A0ABM4VAY0_COFAR</name>
<dbReference type="SUPFAM" id="SSF50249">
    <property type="entry name" value="Nucleic acid-binding proteins"/>
    <property type="match status" value="1"/>
</dbReference>
<dbReference type="RefSeq" id="XP_071916690.1">
    <property type="nucleotide sequence ID" value="XM_072060589.1"/>
</dbReference>
<dbReference type="InterPro" id="IPR013955">
    <property type="entry name" value="Rep_factor-A_C"/>
</dbReference>
<dbReference type="Proteomes" id="UP001652660">
    <property type="component" value="Chromosome 8e"/>
</dbReference>
<keyword evidence="3" id="KW-1185">Reference proteome</keyword>
<reference evidence="4" key="1">
    <citation type="submission" date="2025-08" db="UniProtKB">
        <authorList>
            <consortium name="RefSeq"/>
        </authorList>
    </citation>
    <scope>IDENTIFICATION</scope>
    <source>
        <tissue evidence="4">Leaves</tissue>
    </source>
</reference>
<dbReference type="GeneID" id="113703310"/>
<evidence type="ECO:0000313" key="3">
    <source>
        <dbReference type="Proteomes" id="UP001652660"/>
    </source>
</evidence>
<protein>
    <submittedName>
        <fullName evidence="4">Uncharacterized protein isoform X2</fullName>
    </submittedName>
</protein>
<feature type="compositionally biased region" description="Acidic residues" evidence="1">
    <location>
        <begin position="213"/>
        <end position="222"/>
    </location>
</feature>
<dbReference type="Pfam" id="PF08646">
    <property type="entry name" value="Rep_fac-A_C"/>
    <property type="match status" value="1"/>
</dbReference>
<accession>A0ABM4VAY0</accession>
<proteinExistence type="predicted"/>
<feature type="domain" description="Replication factor A C-terminal" evidence="2">
    <location>
        <begin position="42"/>
        <end position="158"/>
    </location>
</feature>
<dbReference type="Gene3D" id="2.40.50.140">
    <property type="entry name" value="Nucleic acid-binding proteins"/>
    <property type="match status" value="1"/>
</dbReference>
<evidence type="ECO:0000259" key="2">
    <source>
        <dbReference type="Pfam" id="PF08646"/>
    </source>
</evidence>
<dbReference type="InterPro" id="IPR012340">
    <property type="entry name" value="NA-bd_OB-fold"/>
</dbReference>
<evidence type="ECO:0000313" key="4">
    <source>
        <dbReference type="RefSeq" id="XP_071916690.1"/>
    </source>
</evidence>